<feature type="region of interest" description="Disordered" evidence="3">
    <location>
        <begin position="35"/>
        <end position="81"/>
    </location>
</feature>
<keyword evidence="1" id="KW-0880">Kelch repeat</keyword>
<name>F7BC57_CIOIN</name>
<evidence type="ECO:0000256" key="3">
    <source>
        <dbReference type="SAM" id="MobiDB-lite"/>
    </source>
</evidence>
<dbReference type="SUPFAM" id="SSF117281">
    <property type="entry name" value="Kelch motif"/>
    <property type="match status" value="1"/>
</dbReference>
<dbReference type="GO" id="GO:0005737">
    <property type="term" value="C:cytoplasm"/>
    <property type="evidence" value="ECO:0000318"/>
    <property type="project" value="GO_Central"/>
</dbReference>
<dbReference type="PANTHER" id="PTHR45632:SF5">
    <property type="entry name" value="KELCH-LIKE PROTEIN 22"/>
    <property type="match status" value="1"/>
</dbReference>
<dbReference type="SUPFAM" id="SSF54695">
    <property type="entry name" value="POZ domain"/>
    <property type="match status" value="1"/>
</dbReference>
<evidence type="ECO:0000256" key="1">
    <source>
        <dbReference type="ARBA" id="ARBA00022441"/>
    </source>
</evidence>
<dbReference type="GO" id="GO:0043161">
    <property type="term" value="P:proteasome-mediated ubiquitin-dependent protein catabolic process"/>
    <property type="evidence" value="ECO:0000318"/>
    <property type="project" value="GO_Central"/>
</dbReference>
<feature type="domain" description="BTB" evidence="4">
    <location>
        <begin position="118"/>
        <end position="185"/>
    </location>
</feature>
<sequence length="659" mass="73616">MATSTTKIKQERIDDDYNENDITSSFATYHRYSAPLTSSPVGADSTTTLSSEIRSSVPPPLKRARFPSNESPDRQQAAVASSTNGILRLPSAYEHYEATHPCATLQSLNEMRSRKQLVDLHLVVDGKTIPCHKVVLCGCSTFFTERLLPSTLSSTPQNFNVTETSFSVMSQLVDFSYTSKITITDFNIDHLLSAATSLEFESVRKACIALLIQKLSFDNCISIRRYAMEQGCIELLESACKFICENFTEVSLSLNFKAISLKELLSFLSNNNLKVKLEELVYEAAMTWVHHDVTSRKRQLPRILEHVRLPLVQPQFLLDVVQSDSLIKDNKACERFLDEARRFQLLADQRPLMQTTRTQPRTSHCLQKREILVVVGGLNKDKLSLSDCVYFDFPDVSPKFLASFKVKQTAYSVATVNNNIFVTGGAYQLPYKDVWMYIPSLNRWQQVAPMLEARYLHASIELNGCLYVVGGHNGKTRLSSVEKYDPDSNTWCAVEPMTKSLSSTCVVTCEGLLYGIGGATGPGSSEIVADVQCYNPKTNTWQLLAPHPHPQRGAIAANLNGTIYVMGQHAGVYRYNKQANFWVKLRNTNGGHLHGAASVHKGKLYIAGGLHGNSHINGTVEIYEPINDTWHVISTLHVPVYAQGFVSIFKDFNKCTQQN</sequence>
<reference evidence="5" key="2">
    <citation type="submission" date="2025-08" db="UniProtKB">
        <authorList>
            <consortium name="Ensembl"/>
        </authorList>
    </citation>
    <scope>IDENTIFICATION</scope>
</reference>
<dbReference type="AlphaFoldDB" id="F7BC57"/>
<dbReference type="PANTHER" id="PTHR45632">
    <property type="entry name" value="LD33804P"/>
    <property type="match status" value="1"/>
</dbReference>
<dbReference type="InParanoid" id="F7BC57"/>
<dbReference type="Gene3D" id="2.120.10.80">
    <property type="entry name" value="Kelch-type beta propeller"/>
    <property type="match status" value="1"/>
</dbReference>
<dbReference type="InterPro" id="IPR015915">
    <property type="entry name" value="Kelch-typ_b-propeller"/>
</dbReference>
<dbReference type="Ensembl" id="ENSCINT00000028733.2">
    <property type="protein sequence ID" value="ENSCINP00000028487.2"/>
    <property type="gene ID" value="ENSCING00000016440.2"/>
</dbReference>
<dbReference type="InterPro" id="IPR006652">
    <property type="entry name" value="Kelch_1"/>
</dbReference>
<dbReference type="Pfam" id="PF07707">
    <property type="entry name" value="BACK"/>
    <property type="match status" value="1"/>
</dbReference>
<reference evidence="6" key="1">
    <citation type="journal article" date="2002" name="Science">
        <title>The draft genome of Ciona intestinalis: insights into chordate and vertebrate origins.</title>
        <authorList>
            <person name="Dehal P."/>
            <person name="Satou Y."/>
            <person name="Campbell R.K."/>
            <person name="Chapman J."/>
            <person name="Degnan B."/>
            <person name="De Tomaso A."/>
            <person name="Davidson B."/>
            <person name="Di Gregorio A."/>
            <person name="Gelpke M."/>
            <person name="Goodstein D.M."/>
            <person name="Harafuji N."/>
            <person name="Hastings K.E."/>
            <person name="Ho I."/>
            <person name="Hotta K."/>
            <person name="Huang W."/>
            <person name="Kawashima T."/>
            <person name="Lemaire P."/>
            <person name="Martinez D."/>
            <person name="Meinertzhagen I.A."/>
            <person name="Necula S."/>
            <person name="Nonaka M."/>
            <person name="Putnam N."/>
            <person name="Rash S."/>
            <person name="Saiga H."/>
            <person name="Satake M."/>
            <person name="Terry A."/>
            <person name="Yamada L."/>
            <person name="Wang H.G."/>
            <person name="Awazu S."/>
            <person name="Azumi K."/>
            <person name="Boore J."/>
            <person name="Branno M."/>
            <person name="Chin-Bow S."/>
            <person name="DeSantis R."/>
            <person name="Doyle S."/>
            <person name="Francino P."/>
            <person name="Keys D.N."/>
            <person name="Haga S."/>
            <person name="Hayashi H."/>
            <person name="Hino K."/>
            <person name="Imai K.S."/>
            <person name="Inaba K."/>
            <person name="Kano S."/>
            <person name="Kobayashi K."/>
            <person name="Kobayashi M."/>
            <person name="Lee B.I."/>
            <person name="Makabe K.W."/>
            <person name="Manohar C."/>
            <person name="Matassi G."/>
            <person name="Medina M."/>
            <person name="Mochizuki Y."/>
            <person name="Mount S."/>
            <person name="Morishita T."/>
            <person name="Miura S."/>
            <person name="Nakayama A."/>
            <person name="Nishizaka S."/>
            <person name="Nomoto H."/>
            <person name="Ohta F."/>
            <person name="Oishi K."/>
            <person name="Rigoutsos I."/>
            <person name="Sano M."/>
            <person name="Sasaki A."/>
            <person name="Sasakura Y."/>
            <person name="Shoguchi E."/>
            <person name="Shin-i T."/>
            <person name="Spagnuolo A."/>
            <person name="Stainier D."/>
            <person name="Suzuki M.M."/>
            <person name="Tassy O."/>
            <person name="Takatori N."/>
            <person name="Tokuoka M."/>
            <person name="Yagi K."/>
            <person name="Yoshizaki F."/>
            <person name="Wada S."/>
            <person name="Zhang C."/>
            <person name="Hyatt P.D."/>
            <person name="Larimer F."/>
            <person name="Detter C."/>
            <person name="Doggett N."/>
            <person name="Glavina T."/>
            <person name="Hawkins T."/>
            <person name="Richardson P."/>
            <person name="Lucas S."/>
            <person name="Kohara Y."/>
            <person name="Levine M."/>
            <person name="Satoh N."/>
            <person name="Rokhsar D.S."/>
        </authorList>
    </citation>
    <scope>NUCLEOTIDE SEQUENCE [LARGE SCALE GENOMIC DNA]</scope>
</reference>
<dbReference type="PIRSF" id="PIRSF037037">
    <property type="entry name" value="Kelch-like_protein_gigaxonin"/>
    <property type="match status" value="1"/>
</dbReference>
<dbReference type="STRING" id="7719.ENSCINP00000028487"/>
<feature type="compositionally biased region" description="Polar residues" evidence="3">
    <location>
        <begin position="35"/>
        <end position="54"/>
    </location>
</feature>
<reference evidence="5" key="3">
    <citation type="submission" date="2025-09" db="UniProtKB">
        <authorList>
            <consortium name="Ensembl"/>
        </authorList>
    </citation>
    <scope>IDENTIFICATION</scope>
</reference>
<dbReference type="SMART" id="SM00225">
    <property type="entry name" value="BTB"/>
    <property type="match status" value="1"/>
</dbReference>
<evidence type="ECO:0000256" key="2">
    <source>
        <dbReference type="ARBA" id="ARBA00022737"/>
    </source>
</evidence>
<dbReference type="Gene3D" id="3.30.710.10">
    <property type="entry name" value="Potassium Channel Kv1.1, Chain A"/>
    <property type="match status" value="1"/>
</dbReference>
<dbReference type="GO" id="GO:1990756">
    <property type="term" value="F:ubiquitin-like ligase-substrate adaptor activity"/>
    <property type="evidence" value="ECO:0000318"/>
    <property type="project" value="GO_Central"/>
</dbReference>
<dbReference type="GO" id="GO:0031463">
    <property type="term" value="C:Cul3-RING ubiquitin ligase complex"/>
    <property type="evidence" value="ECO:0000318"/>
    <property type="project" value="GO_Central"/>
</dbReference>
<feature type="region of interest" description="Disordered" evidence="3">
    <location>
        <begin position="1"/>
        <end position="20"/>
    </location>
</feature>
<dbReference type="OMA" id="CISIRRY"/>
<protein>
    <recommendedName>
        <fullName evidence="4">BTB domain-containing protein</fullName>
    </recommendedName>
</protein>
<evidence type="ECO:0000313" key="6">
    <source>
        <dbReference type="Proteomes" id="UP000008144"/>
    </source>
</evidence>
<dbReference type="InterPro" id="IPR000210">
    <property type="entry name" value="BTB/POZ_dom"/>
</dbReference>
<dbReference type="PROSITE" id="PS50097">
    <property type="entry name" value="BTB"/>
    <property type="match status" value="1"/>
</dbReference>
<dbReference type="InterPro" id="IPR011705">
    <property type="entry name" value="BACK"/>
</dbReference>
<evidence type="ECO:0000259" key="4">
    <source>
        <dbReference type="PROSITE" id="PS50097"/>
    </source>
</evidence>
<dbReference type="SMART" id="SM00875">
    <property type="entry name" value="BACK"/>
    <property type="match status" value="1"/>
</dbReference>
<proteinExistence type="predicted"/>
<evidence type="ECO:0000313" key="5">
    <source>
        <dbReference type="Ensembl" id="ENSCINP00000028487.2"/>
    </source>
</evidence>
<dbReference type="Pfam" id="PF00651">
    <property type="entry name" value="BTB"/>
    <property type="match status" value="1"/>
</dbReference>
<organism evidence="5 6">
    <name type="scientific">Ciona intestinalis</name>
    <name type="common">Transparent sea squirt</name>
    <name type="synonym">Ascidia intestinalis</name>
    <dbReference type="NCBI Taxonomy" id="7719"/>
    <lineage>
        <taxon>Eukaryota</taxon>
        <taxon>Metazoa</taxon>
        <taxon>Chordata</taxon>
        <taxon>Tunicata</taxon>
        <taxon>Ascidiacea</taxon>
        <taxon>Phlebobranchia</taxon>
        <taxon>Cionidae</taxon>
        <taxon>Ciona</taxon>
    </lineage>
</organism>
<dbReference type="GeneTree" id="ENSGT00940000155161"/>
<keyword evidence="2" id="KW-0677">Repeat</keyword>
<dbReference type="InterPro" id="IPR011333">
    <property type="entry name" value="SKP1/BTB/POZ_sf"/>
</dbReference>
<dbReference type="SMART" id="SM00612">
    <property type="entry name" value="Kelch"/>
    <property type="match status" value="6"/>
</dbReference>
<accession>F7BC57</accession>
<dbReference type="Proteomes" id="UP000008144">
    <property type="component" value="Unassembled WGS sequence"/>
</dbReference>
<dbReference type="FunFam" id="1.25.40.420:FF:000001">
    <property type="entry name" value="Kelch-like family member 12"/>
    <property type="match status" value="1"/>
</dbReference>
<dbReference type="Gene3D" id="1.25.40.420">
    <property type="match status" value="1"/>
</dbReference>
<dbReference type="HOGENOM" id="CLU_004253_14_2_1"/>
<dbReference type="Pfam" id="PF01344">
    <property type="entry name" value="Kelch_1"/>
    <property type="match status" value="4"/>
</dbReference>
<keyword evidence="6" id="KW-1185">Reference proteome</keyword>
<dbReference type="InterPro" id="IPR017096">
    <property type="entry name" value="BTB-kelch_protein"/>
</dbReference>